<evidence type="ECO:0000313" key="3">
    <source>
        <dbReference type="Proteomes" id="UP000440513"/>
    </source>
</evidence>
<dbReference type="AlphaFoldDB" id="A0A7X2P5F0"/>
<evidence type="ECO:0000259" key="1">
    <source>
        <dbReference type="Pfam" id="PF00149"/>
    </source>
</evidence>
<gene>
    <name evidence="2" type="ORF">FYJ57_14225</name>
</gene>
<dbReference type="Proteomes" id="UP000440513">
    <property type="component" value="Unassembled WGS sequence"/>
</dbReference>
<comment type="caution">
    <text evidence="2">The sequence shown here is derived from an EMBL/GenBank/DDBJ whole genome shotgun (WGS) entry which is preliminary data.</text>
</comment>
<dbReference type="RefSeq" id="WP_154433154.1">
    <property type="nucleotide sequence ID" value="NZ_VUMS01000046.1"/>
</dbReference>
<dbReference type="GO" id="GO:0016787">
    <property type="term" value="F:hydrolase activity"/>
    <property type="evidence" value="ECO:0007669"/>
    <property type="project" value="InterPro"/>
</dbReference>
<accession>A0A7X2P5F0</accession>
<keyword evidence="3" id="KW-1185">Reference proteome</keyword>
<name>A0A7X2P5F0_9FIRM</name>
<feature type="domain" description="Calcineurin-like phosphoesterase" evidence="1">
    <location>
        <begin position="68"/>
        <end position="294"/>
    </location>
</feature>
<evidence type="ECO:0000313" key="2">
    <source>
        <dbReference type="EMBL" id="MST67830.1"/>
    </source>
</evidence>
<proteinExistence type="predicted"/>
<dbReference type="EMBL" id="VUMS01000046">
    <property type="protein sequence ID" value="MST67830.1"/>
    <property type="molecule type" value="Genomic_DNA"/>
</dbReference>
<protein>
    <recommendedName>
        <fullName evidence="1">Calcineurin-like phosphoesterase domain-containing protein</fullName>
    </recommendedName>
</protein>
<sequence>MRKVLVGLVSVGLMLEMLCACGSQTEKVIPNEVNNEKSPVEIEETERDVLPDKSEKVIEIPGLKSQYKLIVVNDQHIIVPDGDYISEKSEEIEQRVTMFSNSDGKTSHETWPEIVDAINAENPDGVILNGDMIDFFSEANLNCLMTDLKRIKAPVMYNRADHDLGIWYSDTYTDEDVQQKEKESWDMEEIMVQDFDEFLVVGINNNTSQLSEEGLERLKELWAEDKPIILTMHVPLKSQVNDGLSDASKAVWQDRALLWGTDCFYSPDEVTQQFLNMVFAEDSPVVAVIGAHLHFAYDDQLTEKIPQYVFDASFKGTVGVLTVK</sequence>
<dbReference type="Pfam" id="PF00149">
    <property type="entry name" value="Metallophos"/>
    <property type="match status" value="1"/>
</dbReference>
<dbReference type="InterPro" id="IPR004843">
    <property type="entry name" value="Calcineurin-like_PHP"/>
</dbReference>
<reference evidence="2 3" key="1">
    <citation type="submission" date="2019-08" db="EMBL/GenBank/DDBJ databases">
        <title>In-depth cultivation of the pig gut microbiome towards novel bacterial diversity and tailored functional studies.</title>
        <authorList>
            <person name="Wylensek D."/>
            <person name="Hitch T.C.A."/>
            <person name="Clavel T."/>
        </authorList>
    </citation>
    <scope>NUCLEOTIDE SEQUENCE [LARGE SCALE GENOMIC DNA]</scope>
    <source>
        <strain evidence="2 3">BSM-380-WT-5A</strain>
    </source>
</reference>
<dbReference type="Gene3D" id="3.60.21.10">
    <property type="match status" value="1"/>
</dbReference>
<dbReference type="SUPFAM" id="SSF56300">
    <property type="entry name" value="Metallo-dependent phosphatases"/>
    <property type="match status" value="1"/>
</dbReference>
<organism evidence="2 3">
    <name type="scientific">Oliverpabstia intestinalis</name>
    <dbReference type="NCBI Taxonomy" id="2606633"/>
    <lineage>
        <taxon>Bacteria</taxon>
        <taxon>Bacillati</taxon>
        <taxon>Bacillota</taxon>
        <taxon>Clostridia</taxon>
        <taxon>Lachnospirales</taxon>
        <taxon>Lachnospiraceae</taxon>
        <taxon>Oliverpabstia</taxon>
    </lineage>
</organism>
<dbReference type="InterPro" id="IPR029052">
    <property type="entry name" value="Metallo-depent_PP-like"/>
</dbReference>